<dbReference type="EnsemblBacteria" id="CAD74871">
    <property type="protein sequence ID" value="CAD74871"/>
    <property type="gene ID" value="RB6546"/>
</dbReference>
<dbReference type="AlphaFoldDB" id="Q7UQ34"/>
<protein>
    <submittedName>
        <fullName evidence="1">Uncharacterized protein</fullName>
    </submittedName>
</protein>
<dbReference type="Proteomes" id="UP000001025">
    <property type="component" value="Chromosome"/>
</dbReference>
<proteinExistence type="predicted"/>
<evidence type="ECO:0000313" key="2">
    <source>
        <dbReference type="Proteomes" id="UP000001025"/>
    </source>
</evidence>
<dbReference type="HOGENOM" id="CLU_2540310_0_0_0"/>
<name>Q7UQ34_RHOBA</name>
<gene>
    <name evidence="1" type="ordered locus">RB6546</name>
</gene>
<dbReference type="STRING" id="243090.RB6546"/>
<dbReference type="InParanoid" id="Q7UQ34"/>
<keyword evidence="2" id="KW-1185">Reference proteome</keyword>
<dbReference type="EMBL" id="BX294144">
    <property type="protein sequence ID" value="CAD74871.1"/>
    <property type="molecule type" value="Genomic_DNA"/>
</dbReference>
<reference evidence="1 2" key="1">
    <citation type="journal article" date="2003" name="Proc. Natl. Acad. Sci. U.S.A.">
        <title>Complete genome sequence of the marine planctomycete Pirellula sp. strain 1.</title>
        <authorList>
            <person name="Gloeckner F.O."/>
            <person name="Kube M."/>
            <person name="Bauer M."/>
            <person name="Teeling H."/>
            <person name="Lombardot T."/>
            <person name="Ludwig W."/>
            <person name="Gade D."/>
            <person name="Beck A."/>
            <person name="Borzym K."/>
            <person name="Heitmann K."/>
            <person name="Rabus R."/>
            <person name="Schlesner H."/>
            <person name="Amann R."/>
            <person name="Reinhardt R."/>
        </authorList>
    </citation>
    <scope>NUCLEOTIDE SEQUENCE [LARGE SCALE GENOMIC DNA]</scope>
    <source>
        <strain evidence="2">DSM 10527 / NCIMB 13988 / SH1</strain>
    </source>
</reference>
<evidence type="ECO:0000313" key="1">
    <source>
        <dbReference type="EMBL" id="CAD74871.1"/>
    </source>
</evidence>
<organism evidence="1 2">
    <name type="scientific">Rhodopirellula baltica (strain DSM 10527 / NCIMB 13988 / SH1)</name>
    <dbReference type="NCBI Taxonomy" id="243090"/>
    <lineage>
        <taxon>Bacteria</taxon>
        <taxon>Pseudomonadati</taxon>
        <taxon>Planctomycetota</taxon>
        <taxon>Planctomycetia</taxon>
        <taxon>Pirellulales</taxon>
        <taxon>Pirellulaceae</taxon>
        <taxon>Rhodopirellula</taxon>
    </lineage>
</organism>
<accession>Q7UQ34</accession>
<dbReference type="KEGG" id="rba:RB6546"/>
<sequence>MLNAGGKSAIEKARPGAIKVGLVYLVPAPAPNFLAALATQFPRNSAESTGEFRIAFAVLAQLSWPRTLCRYWPGVIPRSRLNT</sequence>